<evidence type="ECO:0000313" key="4">
    <source>
        <dbReference type="EMBL" id="KAH0616862.1"/>
    </source>
</evidence>
<dbReference type="Gene3D" id="6.10.140.2040">
    <property type="match status" value="1"/>
</dbReference>
<dbReference type="SMART" id="SM00707">
    <property type="entry name" value="RPEL"/>
    <property type="match status" value="1"/>
</dbReference>
<keyword evidence="5" id="KW-1185">Reference proteome</keyword>
<dbReference type="PROSITE" id="PS51073">
    <property type="entry name" value="RPEL"/>
    <property type="match status" value="1"/>
</dbReference>
<evidence type="ECO:0000256" key="3">
    <source>
        <dbReference type="RuleBase" id="RU301113"/>
    </source>
</evidence>
<comment type="caution">
    <text evidence="4">The sequence shown here is derived from an EMBL/GenBank/DDBJ whole genome shotgun (WGS) entry which is preliminary data.</text>
</comment>
<gene>
    <name evidence="4" type="ORF">JD844_028290</name>
</gene>
<dbReference type="Proteomes" id="UP000826234">
    <property type="component" value="Unassembled WGS sequence"/>
</dbReference>
<organism evidence="4 5">
    <name type="scientific">Phrynosoma platyrhinos</name>
    <name type="common">Desert horned lizard</name>
    <dbReference type="NCBI Taxonomy" id="52577"/>
    <lineage>
        <taxon>Eukaryota</taxon>
        <taxon>Metazoa</taxon>
        <taxon>Chordata</taxon>
        <taxon>Craniata</taxon>
        <taxon>Vertebrata</taxon>
        <taxon>Euteleostomi</taxon>
        <taxon>Lepidosauria</taxon>
        <taxon>Squamata</taxon>
        <taxon>Bifurcata</taxon>
        <taxon>Unidentata</taxon>
        <taxon>Episquamata</taxon>
        <taxon>Toxicofera</taxon>
        <taxon>Iguania</taxon>
        <taxon>Phrynosomatidae</taxon>
        <taxon>Phrynosomatinae</taxon>
        <taxon>Phrynosoma</taxon>
    </lineage>
</organism>
<evidence type="ECO:0000256" key="2">
    <source>
        <dbReference type="PROSITE-ProRule" id="PRU00401"/>
    </source>
</evidence>
<dbReference type="Pfam" id="PF02755">
    <property type="entry name" value="RPEL"/>
    <property type="match status" value="1"/>
</dbReference>
<keyword evidence="3" id="KW-0009">Actin-binding</keyword>
<accession>A0ABQ7SI03</accession>
<comment type="subunit">
    <text evidence="3">Binds PPP1CA and actin.</text>
</comment>
<protein>
    <recommendedName>
        <fullName evidence="3">Phosphatase and actin regulator</fullName>
    </recommendedName>
</protein>
<evidence type="ECO:0000313" key="5">
    <source>
        <dbReference type="Proteomes" id="UP000826234"/>
    </source>
</evidence>
<comment type="similarity">
    <text evidence="3">Belongs to the phosphatase and actin regulator family.</text>
</comment>
<name>A0ABQ7SI03_PHRPL</name>
<dbReference type="EMBL" id="JAIPUX010005290">
    <property type="protein sequence ID" value="KAH0616862.1"/>
    <property type="molecule type" value="Genomic_DNA"/>
</dbReference>
<feature type="repeat" description="RPEL" evidence="2">
    <location>
        <begin position="70"/>
        <end position="95"/>
    </location>
</feature>
<reference evidence="4 5" key="1">
    <citation type="journal article" date="2022" name="Gigascience">
        <title>A chromosome-level genome assembly and annotation of the desert horned lizard, Phrynosoma platyrhinos, provides insight into chromosomal rearrangements among reptiles.</title>
        <authorList>
            <person name="Koochekian N."/>
            <person name="Ascanio A."/>
            <person name="Farleigh K."/>
            <person name="Card D.C."/>
            <person name="Schield D.R."/>
            <person name="Castoe T.A."/>
            <person name="Jezkova T."/>
        </authorList>
    </citation>
    <scope>NUCLEOTIDE SEQUENCE [LARGE SCALE GENOMIC DNA]</scope>
    <source>
        <strain evidence="4">NK-2021</strain>
    </source>
</reference>
<proteinExistence type="inferred from homology"/>
<sequence>MLDKTKTLQPTYGGIVPFAEIVPKEGKTIGLGHDSYHSLREGNLNTDLVLKSCNNSSSVFPSYFFLCLLTVLQLKLQQRRTREELVSQGIMPRKCNLCKLLLPLLIPSIFIEMRSGFEIIYL</sequence>
<dbReference type="InterPro" id="IPR004018">
    <property type="entry name" value="RPEL_repeat"/>
</dbReference>
<keyword evidence="1 3" id="KW-0677">Repeat</keyword>
<evidence type="ECO:0000256" key="1">
    <source>
        <dbReference type="ARBA" id="ARBA00022737"/>
    </source>
</evidence>